<evidence type="ECO:0000259" key="2">
    <source>
        <dbReference type="PROSITE" id="PS50943"/>
    </source>
</evidence>
<dbReference type="EMBL" id="CP067977">
    <property type="protein sequence ID" value="QQQ19845.1"/>
    <property type="molecule type" value="Genomic_DNA"/>
</dbReference>
<keyword evidence="1" id="KW-0238">DNA-binding</keyword>
<dbReference type="InterPro" id="IPR010982">
    <property type="entry name" value="Lambda_DNA-bd_dom_sf"/>
</dbReference>
<dbReference type="PANTHER" id="PTHR36924">
    <property type="entry name" value="ANTITOXIN HIGA-1"/>
    <property type="match status" value="1"/>
</dbReference>
<dbReference type="InterPro" id="IPR001387">
    <property type="entry name" value="Cro/C1-type_HTH"/>
</dbReference>
<dbReference type="Proteomes" id="UP000595448">
    <property type="component" value="Chromosome"/>
</dbReference>
<reference evidence="3 4" key="1">
    <citation type="submission" date="2021-01" db="EMBL/GenBank/DDBJ databases">
        <title>Brevundimonas vitis sp. nov., an bacterium isolated from grape (Vitis vinifera).</title>
        <authorList>
            <person name="Jiang L."/>
            <person name="Lee J."/>
        </authorList>
    </citation>
    <scope>NUCLEOTIDE SEQUENCE [LARGE SCALE GENOMIC DNA]</scope>
    <source>
        <strain evidence="3 4">GRTSA-9</strain>
    </source>
</reference>
<keyword evidence="4" id="KW-1185">Reference proteome</keyword>
<dbReference type="InterPro" id="IPR013430">
    <property type="entry name" value="Toxin_antidote_HigA"/>
</dbReference>
<evidence type="ECO:0000313" key="3">
    <source>
        <dbReference type="EMBL" id="QQQ19845.1"/>
    </source>
</evidence>
<dbReference type="PANTHER" id="PTHR36924:SF1">
    <property type="entry name" value="ANTITOXIN HIGA-1"/>
    <property type="match status" value="1"/>
</dbReference>
<organism evidence="3 4">
    <name type="scientific">Brevundimonas vitisensis</name>
    <dbReference type="NCBI Taxonomy" id="2800818"/>
    <lineage>
        <taxon>Bacteria</taxon>
        <taxon>Pseudomonadati</taxon>
        <taxon>Pseudomonadota</taxon>
        <taxon>Alphaproteobacteria</taxon>
        <taxon>Caulobacterales</taxon>
        <taxon>Caulobacteraceae</taxon>
        <taxon>Brevundimonas</taxon>
    </lineage>
</organism>
<proteinExistence type="predicted"/>
<sequence>MLAAPSHPGELIRDETLPSYRLNVSSAAILLQVTRAHLHRVLNAQAALTPEMAVKFEKAFGVSAELLLTMQARYDLARLRAGADVAASIERQVLPAN</sequence>
<dbReference type="SUPFAM" id="SSF47413">
    <property type="entry name" value="lambda repressor-like DNA-binding domains"/>
    <property type="match status" value="1"/>
</dbReference>
<accession>A0ABX7BWF7</accession>
<dbReference type="PROSITE" id="PS50943">
    <property type="entry name" value="HTH_CROC1"/>
    <property type="match status" value="1"/>
</dbReference>
<evidence type="ECO:0000313" key="4">
    <source>
        <dbReference type="Proteomes" id="UP000595448"/>
    </source>
</evidence>
<name>A0ABX7BWF7_9CAUL</name>
<dbReference type="NCBIfam" id="TIGR02607">
    <property type="entry name" value="antidote_HigA"/>
    <property type="match status" value="1"/>
</dbReference>
<gene>
    <name evidence="3" type="ORF">JIP62_07100</name>
</gene>
<dbReference type="RefSeq" id="WP_201104291.1">
    <property type="nucleotide sequence ID" value="NZ_CP067977.1"/>
</dbReference>
<dbReference type="Gene3D" id="1.10.260.40">
    <property type="entry name" value="lambda repressor-like DNA-binding domains"/>
    <property type="match status" value="1"/>
</dbReference>
<protein>
    <submittedName>
        <fullName evidence="3">HigA family addiction module antidote protein</fullName>
    </submittedName>
</protein>
<evidence type="ECO:0000256" key="1">
    <source>
        <dbReference type="ARBA" id="ARBA00023125"/>
    </source>
</evidence>
<feature type="domain" description="HTH cro/C1-type" evidence="2">
    <location>
        <begin position="28"/>
        <end position="67"/>
    </location>
</feature>